<dbReference type="RefSeq" id="WP_151557411.1">
    <property type="nucleotide sequence ID" value="NZ_WBMT01000001.1"/>
</dbReference>
<dbReference type="UniPathway" id="UPA00088"/>
<dbReference type="GO" id="GO:0016853">
    <property type="term" value="F:isomerase activity"/>
    <property type="evidence" value="ECO:0007669"/>
    <property type="project" value="UniProtKB-KW"/>
</dbReference>
<evidence type="ECO:0000259" key="2">
    <source>
        <dbReference type="PROSITE" id="PS51819"/>
    </source>
</evidence>
<dbReference type="InterPro" id="IPR004360">
    <property type="entry name" value="Glyas_Fos-R_dOase_dom"/>
</dbReference>
<comment type="caution">
    <text evidence="3">The sequence shown here is derived from an EMBL/GenBank/DDBJ whole genome shotgun (WGS) entry which is preliminary data.</text>
</comment>
<comment type="cofactor">
    <cofactor evidence="1">
        <name>a divalent metal cation</name>
        <dbReference type="ChEBI" id="CHEBI:60240"/>
    </cofactor>
</comment>
<keyword evidence="4" id="KW-1185">Reference proteome</keyword>
<protein>
    <recommendedName>
        <fullName evidence="1">3-dehydroshikimate dehydratase</fullName>
        <shortName evidence="1">DSD</shortName>
        <ecNumber evidence="1">4.2.1.118</ecNumber>
    </recommendedName>
</protein>
<dbReference type="GO" id="GO:0046565">
    <property type="term" value="F:3-dehydroshikimate dehydratase activity"/>
    <property type="evidence" value="ECO:0007669"/>
    <property type="project" value="UniProtKB-UniRule"/>
</dbReference>
<comment type="function">
    <text evidence="1">Catalyzes the conversion of 3-dehydroshikimate to protocatechuate (3,4-dihydroxybenzoate), a common intermediate of quinate and shikimate degradation pathways.</text>
</comment>
<keyword evidence="1" id="KW-0479">Metal-binding</keyword>
<dbReference type="EMBL" id="WBMT01000001">
    <property type="protein sequence ID" value="KAB2352518.1"/>
    <property type="molecule type" value="Genomic_DNA"/>
</dbReference>
<gene>
    <name evidence="3" type="ORF">F8566_02225</name>
</gene>
<feature type="binding site" evidence="1">
    <location>
        <position position="165"/>
    </location>
    <ligand>
        <name>a divalent metal cation</name>
        <dbReference type="ChEBI" id="CHEBI:60240"/>
        <note>catalytic</note>
    </ligand>
</feature>
<dbReference type="Gene3D" id="3.10.180.10">
    <property type="entry name" value="2,3-Dihydroxybiphenyl 1,2-Dioxygenase, domain 1"/>
    <property type="match status" value="2"/>
</dbReference>
<dbReference type="PANTHER" id="PTHR12110">
    <property type="entry name" value="HYDROXYPYRUVATE ISOMERASE"/>
    <property type="match status" value="1"/>
</dbReference>
<evidence type="ECO:0000313" key="4">
    <source>
        <dbReference type="Proteomes" id="UP000468735"/>
    </source>
</evidence>
<dbReference type="Gene3D" id="3.20.20.150">
    <property type="entry name" value="Divalent-metal-dependent TIM barrel enzymes"/>
    <property type="match status" value="1"/>
</dbReference>
<feature type="binding site" evidence="1">
    <location>
        <position position="239"/>
    </location>
    <ligand>
        <name>a divalent metal cation</name>
        <dbReference type="ChEBI" id="CHEBI:60240"/>
        <note>catalytic</note>
    </ligand>
</feature>
<feature type="domain" description="VOC" evidence="2">
    <location>
        <begin position="451"/>
        <end position="594"/>
    </location>
</feature>
<dbReference type="EC" id="4.2.1.118" evidence="1"/>
<dbReference type="InterPro" id="IPR029068">
    <property type="entry name" value="Glyas_Bleomycin-R_OHBP_Dase"/>
</dbReference>
<keyword evidence="3" id="KW-0670">Pyruvate</keyword>
<dbReference type="GO" id="GO:0046279">
    <property type="term" value="P:3,4-dihydroxybenzoate biosynthetic process"/>
    <property type="evidence" value="ECO:0007669"/>
    <property type="project" value="UniProtKB-UniRule"/>
</dbReference>
<dbReference type="InterPro" id="IPR036237">
    <property type="entry name" value="Xyl_isomerase-like_sf"/>
</dbReference>
<reference evidence="3 4" key="1">
    <citation type="submission" date="2019-09" db="EMBL/GenBank/DDBJ databases">
        <title>Actinomadura physcomitrii sp. nov., a novel actinomycete isolated from moss [Physcomitrium sphaericum (Ludw) Fuernr].</title>
        <authorList>
            <person name="Zhuang X."/>
            <person name="Liu C."/>
        </authorList>
    </citation>
    <scope>NUCLEOTIDE SEQUENCE [LARGE SCALE GENOMIC DNA]</scope>
    <source>
        <strain evidence="3 4">HMC1</strain>
    </source>
</reference>
<dbReference type="Proteomes" id="UP000468735">
    <property type="component" value="Unassembled WGS sequence"/>
</dbReference>
<dbReference type="InterPro" id="IPR050312">
    <property type="entry name" value="IolE/XylAMocC-like"/>
</dbReference>
<organism evidence="3 4">
    <name type="scientific">Actinomadura rudentiformis</name>
    <dbReference type="NCBI Taxonomy" id="359158"/>
    <lineage>
        <taxon>Bacteria</taxon>
        <taxon>Bacillati</taxon>
        <taxon>Actinomycetota</taxon>
        <taxon>Actinomycetes</taxon>
        <taxon>Streptosporangiales</taxon>
        <taxon>Thermomonosporaceae</taxon>
        <taxon>Actinomadura</taxon>
    </lineage>
</organism>
<comment type="similarity">
    <text evidence="1">Belongs to the bacterial two-domain DSD family.</text>
</comment>
<dbReference type="InterPro" id="IPR013022">
    <property type="entry name" value="Xyl_isomerase-like_TIM-brl"/>
</dbReference>
<evidence type="ECO:0000256" key="1">
    <source>
        <dbReference type="HAMAP-Rule" id="MF_02238"/>
    </source>
</evidence>
<feature type="binding site" evidence="1">
    <location>
        <position position="454"/>
    </location>
    <ligand>
        <name>Mg(2+)</name>
        <dbReference type="ChEBI" id="CHEBI:18420"/>
    </ligand>
</feature>
<feature type="binding site" evidence="1">
    <location>
        <position position="526"/>
    </location>
    <ligand>
        <name>Mg(2+)</name>
        <dbReference type="ChEBI" id="CHEBI:18420"/>
    </ligand>
</feature>
<dbReference type="AlphaFoldDB" id="A0A6H9Z5F1"/>
<comment type="catalytic activity">
    <reaction evidence="1">
        <text>3-dehydroshikimate = 3,4-dihydroxybenzoate + H2O</text>
        <dbReference type="Rhea" id="RHEA:24848"/>
        <dbReference type="ChEBI" id="CHEBI:15377"/>
        <dbReference type="ChEBI" id="CHEBI:16630"/>
        <dbReference type="ChEBI" id="CHEBI:36241"/>
        <dbReference type="EC" id="4.2.1.118"/>
    </reaction>
</comment>
<dbReference type="Pfam" id="PF01261">
    <property type="entry name" value="AP_endonuc_2"/>
    <property type="match status" value="1"/>
</dbReference>
<dbReference type="GO" id="GO:0046872">
    <property type="term" value="F:metal ion binding"/>
    <property type="evidence" value="ECO:0007669"/>
    <property type="project" value="UniProtKB-UniRule"/>
</dbReference>
<keyword evidence="3" id="KW-0413">Isomerase</keyword>
<dbReference type="PROSITE" id="PS51819">
    <property type="entry name" value="VOC"/>
    <property type="match status" value="1"/>
</dbReference>
<dbReference type="Pfam" id="PF00903">
    <property type="entry name" value="Glyoxalase"/>
    <property type="match status" value="1"/>
</dbReference>
<feature type="binding site" evidence="1">
    <location>
        <position position="602"/>
    </location>
    <ligand>
        <name>Mg(2+)</name>
        <dbReference type="ChEBI" id="CHEBI:18420"/>
    </ligand>
</feature>
<dbReference type="InterPro" id="IPR037523">
    <property type="entry name" value="VOC_core"/>
</dbReference>
<comment type="pathway">
    <text evidence="1">Aromatic compound metabolism; 3,4-dihydroxybenzoate biosynthesis.</text>
</comment>
<feature type="binding site" evidence="1">
    <location>
        <position position="191"/>
    </location>
    <ligand>
        <name>a divalent metal cation</name>
        <dbReference type="ChEBI" id="CHEBI:60240"/>
        <note>catalytic</note>
    </ligand>
</feature>
<sequence length="634" mass="68776">MRRSIATVSLSGTLADKLTAIGAAGFDGVEIFENDLIAADLSPEDVRYRAADLGLAIELYQPFRDFEAVSPTALAHSLRRAEHKFAVMERLGATCLLVCSNVSPAAVDDDALAAEQLRLLAERAAEHGIRIAYEALAWGRHVHDYLHSWRIVRAADHPNLGLCLDSFHILARDVDPYAIETIPGEKIFFLQLADAPSLPMDVLYWSRHYRCFPGQGDLDVAGLVSHVLRTGYDGPLSLEVFNDIFRQAASMRTAQDAMRSLIALEEHVATTIGESPSPGPVLLPEALPVSLAVPPPAVIPSGFAFAELAAPAIGTAGGPLAGVLGALGFVRTGVHAHKPVELWEQGEARILLNAGSPEGRDEPALTAIGLESPDPAAAVKRAESLLSPVLPRPRDPRDAQLDAVAAPDGTEVFFCRTAQPDHSSWLDDFGMDRRDPAAAGGNGDVAGEITHIDHVALTQPWHHFDEASLFYRSVLGLSPHQSLELPDPYGLLRSRAVSTPDDRVRMALNVAYVGAADGRPDVAWQHVALASDDIVATARRLHTAGTAPLAIPDNYYDDLEARHDLGARRHALLRELRLLYDRDDHGEFLHFYTVTTGRVFFEVVQRLGGYRGYGAANAPVRLAVQHARLHHRSD</sequence>
<evidence type="ECO:0000313" key="3">
    <source>
        <dbReference type="EMBL" id="KAB2352518.1"/>
    </source>
</evidence>
<dbReference type="OrthoDB" id="9780241at2"/>
<name>A0A6H9Z5F1_9ACTN</name>
<dbReference type="SUPFAM" id="SSF54593">
    <property type="entry name" value="Glyoxalase/Bleomycin resistance protein/Dihydroxybiphenyl dioxygenase"/>
    <property type="match status" value="1"/>
</dbReference>
<proteinExistence type="inferred from homology"/>
<dbReference type="InterPro" id="IPR043700">
    <property type="entry name" value="DSD"/>
</dbReference>
<feature type="binding site" evidence="1">
    <location>
        <position position="134"/>
    </location>
    <ligand>
        <name>a divalent metal cation</name>
        <dbReference type="ChEBI" id="CHEBI:60240"/>
        <note>catalytic</note>
    </ligand>
</feature>
<accession>A0A6H9Z5F1</accession>
<dbReference type="PANTHER" id="PTHR12110:SF21">
    <property type="entry name" value="XYLOSE ISOMERASE-LIKE TIM BARREL DOMAIN-CONTAINING PROTEIN"/>
    <property type="match status" value="1"/>
</dbReference>
<keyword evidence="1" id="KW-0456">Lyase</keyword>
<dbReference type="HAMAP" id="MF_02238">
    <property type="entry name" value="DSD"/>
    <property type="match status" value="1"/>
</dbReference>
<dbReference type="SUPFAM" id="SSF51658">
    <property type="entry name" value="Xylose isomerase-like"/>
    <property type="match status" value="1"/>
</dbReference>